<evidence type="ECO:0000313" key="1">
    <source>
        <dbReference type="EMBL" id="WZB88856.1"/>
    </source>
</evidence>
<dbReference type="RefSeq" id="WP_353931761.1">
    <property type="nucleotide sequence ID" value="NZ_CP150886.1"/>
</dbReference>
<proteinExistence type="predicted"/>
<dbReference type="EMBL" id="CP150886">
    <property type="protein sequence ID" value="WZB88856.1"/>
    <property type="molecule type" value="Genomic_DNA"/>
</dbReference>
<dbReference type="Pfam" id="PF14103">
    <property type="entry name" value="DUF4276"/>
    <property type="match status" value="1"/>
</dbReference>
<dbReference type="InterPro" id="IPR025455">
    <property type="entry name" value="DUF4276"/>
</dbReference>
<dbReference type="Proteomes" id="UP001483337">
    <property type="component" value="Chromosome"/>
</dbReference>
<keyword evidence="2" id="KW-1185">Reference proteome</keyword>
<evidence type="ECO:0000313" key="2">
    <source>
        <dbReference type="Proteomes" id="UP001483337"/>
    </source>
</evidence>
<organism evidence="1 2">
    <name type="scientific">Okeanomitos corallinicola TIOX110</name>
    <dbReference type="NCBI Taxonomy" id="3133117"/>
    <lineage>
        <taxon>Bacteria</taxon>
        <taxon>Bacillati</taxon>
        <taxon>Cyanobacteriota</taxon>
        <taxon>Cyanophyceae</taxon>
        <taxon>Nostocales</taxon>
        <taxon>Aphanizomenonaceae</taxon>
        <taxon>Okeanomitos</taxon>
    </lineage>
</organism>
<sequence>MVSIRIYIEGAGNANDDDELLPMQRPGFRSKIIAGKETTSSLREGFSQFFQELVNIAKEQKIEFRIVMCGSRIDAYENFKLSLESNPESFNILLIDSESPISPHQSSWEHLRNRKEDQSWIRGDNLDYDDDQCHFMVQSMESWFVADIDALRNFYGEGFKEEKITRGMRNYQNIEQVSPKTLLVWLESATRHSKHGKYDKKTRRPPHHALEILKRLNADIVRQSSPYCDRLFNTLRSRIGYLPDES</sequence>
<name>A0ABZ2UUR9_9CYAN</name>
<accession>A0ABZ2UUR9</accession>
<protein>
    <submittedName>
        <fullName evidence="1">DUF4276 family protein</fullName>
    </submittedName>
</protein>
<gene>
    <name evidence="1" type="ORF">WJM97_04020</name>
</gene>
<reference evidence="1 2" key="1">
    <citation type="submission" date="2024-04" db="EMBL/GenBank/DDBJ databases">
        <title>Okeanomitos corallinicola gen. &amp; sp. nov. (Nostocales, Cyanobacteria), a new toxic marine heterocyst-forming cyanobacterium from a coral reef.</title>
        <authorList>
            <person name="Li H."/>
            <person name="Li R."/>
            <person name="Kang J."/>
            <person name="Hii K.S."/>
            <person name="Mohamed H.F."/>
            <person name="Xu X."/>
            <person name="Luo Z."/>
        </authorList>
    </citation>
    <scope>NUCLEOTIDE SEQUENCE [LARGE SCALE GENOMIC DNA]</scope>
    <source>
        <strain evidence="1 2">TIOX110</strain>
    </source>
</reference>